<name>A0ABW7DDR0_9PSED</name>
<feature type="domain" description="Cupin type-2" evidence="2">
    <location>
        <begin position="54"/>
        <end position="122"/>
    </location>
</feature>
<evidence type="ECO:0000313" key="4">
    <source>
        <dbReference type="Proteomes" id="UP001605918"/>
    </source>
</evidence>
<dbReference type="PANTHER" id="PTHR43346:SF1">
    <property type="entry name" value="QUERCETIN 2,3-DIOXYGENASE-RELATED"/>
    <property type="match status" value="1"/>
</dbReference>
<evidence type="ECO:0000259" key="2">
    <source>
        <dbReference type="Pfam" id="PF07883"/>
    </source>
</evidence>
<dbReference type="PANTHER" id="PTHR43346">
    <property type="entry name" value="LIGAND BINDING DOMAIN PROTEIN, PUTATIVE (AFU_ORTHOLOGUE AFUA_6G14370)-RELATED"/>
    <property type="match status" value="1"/>
</dbReference>
<dbReference type="InterPro" id="IPR052538">
    <property type="entry name" value="Flavonoid_dioxygenase-like"/>
</dbReference>
<dbReference type="EMBL" id="JBIEIL010000008">
    <property type="protein sequence ID" value="MFG6206125.1"/>
    <property type="molecule type" value="Genomic_DNA"/>
</dbReference>
<dbReference type="InterPro" id="IPR013096">
    <property type="entry name" value="Cupin_2"/>
</dbReference>
<dbReference type="Pfam" id="PF07883">
    <property type="entry name" value="Cupin_2"/>
    <property type="match status" value="1"/>
</dbReference>
<protein>
    <submittedName>
        <fullName evidence="3">Cupin domain-containing protein</fullName>
    </submittedName>
</protein>
<evidence type="ECO:0000313" key="3">
    <source>
        <dbReference type="EMBL" id="MFG6206125.1"/>
    </source>
</evidence>
<dbReference type="Gene3D" id="2.60.120.10">
    <property type="entry name" value="Jelly Rolls"/>
    <property type="match status" value="1"/>
</dbReference>
<organism evidence="3 4">
    <name type="scientific">Pseudomonas retamae</name>
    <dbReference type="NCBI Taxonomy" id="702110"/>
    <lineage>
        <taxon>Bacteria</taxon>
        <taxon>Pseudomonadati</taxon>
        <taxon>Pseudomonadota</taxon>
        <taxon>Gammaproteobacteria</taxon>
        <taxon>Pseudomonadales</taxon>
        <taxon>Pseudomonadaceae</taxon>
        <taxon>Pseudomonas</taxon>
    </lineage>
</organism>
<dbReference type="SUPFAM" id="SSF51182">
    <property type="entry name" value="RmlC-like cupins"/>
    <property type="match status" value="1"/>
</dbReference>
<sequence>MSIPGQDTVEYGDILVLGPDEGKDYWQPVPANGSISVRIDPEILKIQSPFSLGTQTLPPASYVREHYHPIHDEVLHFIRGKGKARIDGVEHIVEPGVTIFVGRNRRHMFINDSDGELHWLWFIQPNGLEIFFRDIGIEKYPGQPAPEPFPRPKNVLDIEKSTSFGPPLKDPYIPTFEAKK</sequence>
<gene>
    <name evidence="3" type="ORF">ACGSLL_17330</name>
</gene>
<proteinExistence type="predicted"/>
<reference evidence="3 4" key="1">
    <citation type="submission" date="2024-10" db="EMBL/GenBank/DDBJ databases">
        <title>Whole genome of Pseudomonas sp Strain RB5.</title>
        <authorList>
            <person name="Selami N."/>
        </authorList>
    </citation>
    <scope>NUCLEOTIDE SEQUENCE [LARGE SCALE GENOMIC DNA]</scope>
    <source>
        <strain evidence="3 4">RB5</strain>
    </source>
</reference>
<evidence type="ECO:0000256" key="1">
    <source>
        <dbReference type="SAM" id="MobiDB-lite"/>
    </source>
</evidence>
<feature type="region of interest" description="Disordered" evidence="1">
    <location>
        <begin position="160"/>
        <end position="180"/>
    </location>
</feature>
<dbReference type="InterPro" id="IPR011051">
    <property type="entry name" value="RmlC_Cupin_sf"/>
</dbReference>
<dbReference type="InterPro" id="IPR014710">
    <property type="entry name" value="RmlC-like_jellyroll"/>
</dbReference>
<keyword evidence="4" id="KW-1185">Reference proteome</keyword>
<dbReference type="Proteomes" id="UP001605918">
    <property type="component" value="Unassembled WGS sequence"/>
</dbReference>
<comment type="caution">
    <text evidence="3">The sequence shown here is derived from an EMBL/GenBank/DDBJ whole genome shotgun (WGS) entry which is preliminary data.</text>
</comment>
<dbReference type="RefSeq" id="WP_394507271.1">
    <property type="nucleotide sequence ID" value="NZ_JBIEIL010000008.1"/>
</dbReference>
<accession>A0ABW7DDR0</accession>